<protein>
    <recommendedName>
        <fullName evidence="2 10">FAD:protein FMN transferase</fullName>
        <ecNumber evidence="1 10">2.7.1.180</ecNumber>
    </recommendedName>
    <alternativeName>
        <fullName evidence="8 10">Flavin transferase</fullName>
    </alternativeName>
</protein>
<comment type="function">
    <text evidence="12">Flavin transferase that catalyzes the transfer of the FMN moiety of FAD and its covalent binding to the hydroxyl group of a threonine residue in a target flavoprotein.</text>
</comment>
<dbReference type="Proteomes" id="UP001431532">
    <property type="component" value="Unassembled WGS sequence"/>
</dbReference>
<dbReference type="GO" id="GO:0016740">
    <property type="term" value="F:transferase activity"/>
    <property type="evidence" value="ECO:0007669"/>
    <property type="project" value="UniProtKB-UniRule"/>
</dbReference>
<keyword evidence="6 10" id="KW-0274">FAD</keyword>
<evidence type="ECO:0000256" key="3">
    <source>
        <dbReference type="ARBA" id="ARBA00022630"/>
    </source>
</evidence>
<keyword evidence="12" id="KW-1003">Cell membrane</keyword>
<evidence type="ECO:0000256" key="7">
    <source>
        <dbReference type="ARBA" id="ARBA00022842"/>
    </source>
</evidence>
<feature type="binding site" evidence="11">
    <location>
        <position position="313"/>
    </location>
    <ligand>
        <name>Mg(2+)</name>
        <dbReference type="ChEBI" id="CHEBI:18420"/>
    </ligand>
</feature>
<evidence type="ECO:0000256" key="5">
    <source>
        <dbReference type="ARBA" id="ARBA00022723"/>
    </source>
</evidence>
<dbReference type="PANTHER" id="PTHR30040">
    <property type="entry name" value="THIAMINE BIOSYNTHESIS LIPOPROTEIN APBE"/>
    <property type="match status" value="1"/>
</dbReference>
<comment type="cofactor">
    <cofactor evidence="11">
        <name>Mg(2+)</name>
        <dbReference type="ChEBI" id="CHEBI:18420"/>
    </cofactor>
    <cofactor evidence="11">
        <name>Mn(2+)</name>
        <dbReference type="ChEBI" id="CHEBI:29035"/>
    </cofactor>
    <text evidence="11">Magnesium. Can also use manganese.</text>
</comment>
<keyword evidence="3 10" id="KW-0285">Flavoprotein</keyword>
<dbReference type="PROSITE" id="PS51257">
    <property type="entry name" value="PROKAR_LIPOPROTEIN"/>
    <property type="match status" value="1"/>
</dbReference>
<dbReference type="InterPro" id="IPR003374">
    <property type="entry name" value="ApbE-like_sf"/>
</dbReference>
<keyword evidence="5 10" id="KW-0479">Metal-binding</keyword>
<evidence type="ECO:0000256" key="6">
    <source>
        <dbReference type="ARBA" id="ARBA00022827"/>
    </source>
</evidence>
<evidence type="ECO:0000256" key="1">
    <source>
        <dbReference type="ARBA" id="ARBA00011955"/>
    </source>
</evidence>
<dbReference type="EMBL" id="JASCXW010000002">
    <property type="protein sequence ID" value="MDI6452244.1"/>
    <property type="molecule type" value="Genomic_DNA"/>
</dbReference>
<evidence type="ECO:0000256" key="10">
    <source>
        <dbReference type="PIRNR" id="PIRNR006268"/>
    </source>
</evidence>
<evidence type="ECO:0000256" key="9">
    <source>
        <dbReference type="ARBA" id="ARBA00048540"/>
    </source>
</evidence>
<reference evidence="13" key="1">
    <citation type="submission" date="2023-05" db="EMBL/GenBank/DDBJ databases">
        <title>Mariniplasma microaerophilum sp. nov., a novel anaerobic mollicute isolated from terrestrial mud volcano, Taman Peninsula, Russia.</title>
        <authorList>
            <person name="Khomyakova M.A."/>
            <person name="Merkel A.Y."/>
            <person name="Slobodkin A.I."/>
        </authorList>
    </citation>
    <scope>NUCLEOTIDE SEQUENCE</scope>
    <source>
        <strain evidence="13">M4Ah</strain>
    </source>
</reference>
<dbReference type="RefSeq" id="WP_282838659.1">
    <property type="nucleotide sequence ID" value="NZ_JASCXW010000002.1"/>
</dbReference>
<keyword evidence="12" id="KW-0449">Lipoprotein</keyword>
<keyword evidence="12" id="KW-0472">Membrane</keyword>
<feature type="binding site" evidence="11">
    <location>
        <position position="309"/>
    </location>
    <ligand>
        <name>Mg(2+)</name>
        <dbReference type="ChEBI" id="CHEBI:18420"/>
    </ligand>
</feature>
<keyword evidence="12" id="KW-0997">Cell inner membrane</keyword>
<comment type="caution">
    <text evidence="13">The sequence shown here is derived from an EMBL/GenBank/DDBJ whole genome shotgun (WGS) entry which is preliminary data.</text>
</comment>
<comment type="similarity">
    <text evidence="10 12">Belongs to the ApbE family.</text>
</comment>
<organism evidence="13 14">
    <name type="scientific">Peloplasma aerotolerans</name>
    <dbReference type="NCBI Taxonomy" id="3044389"/>
    <lineage>
        <taxon>Bacteria</taxon>
        <taxon>Bacillati</taxon>
        <taxon>Mycoplasmatota</taxon>
        <taxon>Mollicutes</taxon>
        <taxon>Acholeplasmatales</taxon>
        <taxon>Acholeplasmataceae</taxon>
        <taxon>Peloplasma</taxon>
    </lineage>
</organism>
<dbReference type="Pfam" id="PF02424">
    <property type="entry name" value="ApbE"/>
    <property type="match status" value="1"/>
</dbReference>
<dbReference type="SUPFAM" id="SSF143631">
    <property type="entry name" value="ApbE-like"/>
    <property type="match status" value="1"/>
</dbReference>
<gene>
    <name evidence="13" type="ORF">QJ521_01600</name>
</gene>
<evidence type="ECO:0000256" key="8">
    <source>
        <dbReference type="ARBA" id="ARBA00031306"/>
    </source>
</evidence>
<evidence type="ECO:0000313" key="14">
    <source>
        <dbReference type="Proteomes" id="UP001431532"/>
    </source>
</evidence>
<evidence type="ECO:0000256" key="12">
    <source>
        <dbReference type="RuleBase" id="RU363002"/>
    </source>
</evidence>
<dbReference type="GO" id="GO:0046872">
    <property type="term" value="F:metal ion binding"/>
    <property type="evidence" value="ECO:0007669"/>
    <property type="project" value="UniProtKB-UniRule"/>
</dbReference>
<comment type="subcellular location">
    <subcellularLocation>
        <location evidence="12">Cell inner membrane</location>
        <topology evidence="12">Lipid-anchor</topology>
        <orientation evidence="12">Periplasmic side</orientation>
    </subcellularLocation>
</comment>
<dbReference type="GO" id="GO:0005886">
    <property type="term" value="C:plasma membrane"/>
    <property type="evidence" value="ECO:0007669"/>
    <property type="project" value="UniProtKB-SubCell"/>
</dbReference>
<evidence type="ECO:0000256" key="11">
    <source>
        <dbReference type="PIRSR" id="PIRSR006268-2"/>
    </source>
</evidence>
<keyword evidence="4 10" id="KW-0808">Transferase</keyword>
<dbReference type="InterPro" id="IPR024932">
    <property type="entry name" value="ApbE"/>
</dbReference>
<evidence type="ECO:0000313" key="13">
    <source>
        <dbReference type="EMBL" id="MDI6452244.1"/>
    </source>
</evidence>
<evidence type="ECO:0000256" key="4">
    <source>
        <dbReference type="ARBA" id="ARBA00022679"/>
    </source>
</evidence>
<feature type="binding site" evidence="11">
    <location>
        <position position="192"/>
    </location>
    <ligand>
        <name>Mg(2+)</name>
        <dbReference type="ChEBI" id="CHEBI:18420"/>
    </ligand>
</feature>
<accession>A0AAW6U995</accession>
<evidence type="ECO:0000256" key="2">
    <source>
        <dbReference type="ARBA" id="ARBA00016337"/>
    </source>
</evidence>
<dbReference type="PANTHER" id="PTHR30040:SF2">
    <property type="entry name" value="FAD:PROTEIN FMN TRANSFERASE"/>
    <property type="match status" value="1"/>
</dbReference>
<keyword evidence="14" id="KW-1185">Reference proteome</keyword>
<dbReference type="EC" id="2.7.1.180" evidence="1 10"/>
<dbReference type="AlphaFoldDB" id="A0AAW6U995"/>
<comment type="catalytic activity">
    <reaction evidence="9 10 12">
        <text>L-threonyl-[protein] + FAD = FMN-L-threonyl-[protein] + AMP + H(+)</text>
        <dbReference type="Rhea" id="RHEA:36847"/>
        <dbReference type="Rhea" id="RHEA-COMP:11060"/>
        <dbReference type="Rhea" id="RHEA-COMP:11061"/>
        <dbReference type="ChEBI" id="CHEBI:15378"/>
        <dbReference type="ChEBI" id="CHEBI:30013"/>
        <dbReference type="ChEBI" id="CHEBI:57692"/>
        <dbReference type="ChEBI" id="CHEBI:74257"/>
        <dbReference type="ChEBI" id="CHEBI:456215"/>
        <dbReference type="EC" id="2.7.1.180"/>
    </reaction>
</comment>
<sequence>MKKIAIITVLILNILFMTACKKADIFTFSFFDYMDTYISVSVYADSQRQADQYMNDISEIYYTYHELSTGYEPLKEDSVFLENIYSINLTLNEVLEIDYELYELLKEAERLKELTDGYFDVSIGKMVDVWKNVILDEATGYLFEEIPESVFESILDTLEAIEVPETPYELTEDDGKYYIEIKSSYVKIDLGALSKGFATQRVYDYLRDEGVEYFSISAGSSSISVGKNMNRETGFFHTSLANPLRTGLNDRTYGMIYVSDISITTSGNYEQYALYEGHRYHHIVSPFTKMPEHYYHTITVLGDDAGALDALSTAFFSMSPSVLEAWLDEHLDDLDIELIIFNYDGTIDTYLKTTEFEER</sequence>
<dbReference type="Gene3D" id="3.10.520.10">
    <property type="entry name" value="ApbE-like domains"/>
    <property type="match status" value="1"/>
</dbReference>
<proteinExistence type="inferred from homology"/>
<keyword evidence="7 10" id="KW-0460">Magnesium</keyword>
<name>A0AAW6U995_9MOLU</name>
<dbReference type="PIRSF" id="PIRSF006268">
    <property type="entry name" value="ApbE"/>
    <property type="match status" value="1"/>
</dbReference>